<accession>A0A078B625</accession>
<keyword evidence="3" id="KW-1185">Reference proteome</keyword>
<evidence type="ECO:0000256" key="1">
    <source>
        <dbReference type="SAM" id="MobiDB-lite"/>
    </source>
</evidence>
<feature type="region of interest" description="Disordered" evidence="1">
    <location>
        <begin position="1"/>
        <end position="29"/>
    </location>
</feature>
<evidence type="ECO:0000313" key="3">
    <source>
        <dbReference type="Proteomes" id="UP000039865"/>
    </source>
</evidence>
<reference evidence="2 3" key="1">
    <citation type="submission" date="2014-06" db="EMBL/GenBank/DDBJ databases">
        <authorList>
            <person name="Swart Estienne"/>
        </authorList>
    </citation>
    <scope>NUCLEOTIDE SEQUENCE [LARGE SCALE GENOMIC DNA]</scope>
    <source>
        <strain evidence="2 3">130c</strain>
    </source>
</reference>
<gene>
    <name evidence="2" type="primary">Contig18142.g19286</name>
    <name evidence="2" type="ORF">STYLEM_18813</name>
</gene>
<proteinExistence type="predicted"/>
<dbReference type="AlphaFoldDB" id="A0A078B625"/>
<name>A0A078B625_STYLE</name>
<dbReference type="Proteomes" id="UP000039865">
    <property type="component" value="Unassembled WGS sequence"/>
</dbReference>
<sequence>MNERKGTASMPISLDLMDSKRGNEEEGVPELLNLPRESSAVEAKSLRDEIRRVQQTLEHKMKEKVDKRDLEEIKGIIRQFLALFYFLANMLKFIDEELQQKTKRFVDKQDLKMYKTYLEKQLENLFTLIQTRIPTVPEGDSAMLSKKPLGGWSCASCEKNLTNIMSQSQDHQSWNRLPMREPNIKLAKAGQGFSKILSKMKPGELNIGSSRIGEDDSQLITQSLNISPNTRDINGNIGNMMQKYNSNVVQYQSASRIATTSMFANFQQQQQQQQQEIEIIDGEIQGQATMIHNRSVSQLPKINQKMSKQRKQ</sequence>
<dbReference type="OrthoDB" id="303547at2759"/>
<dbReference type="EMBL" id="CCKQ01017781">
    <property type="protein sequence ID" value="CDW89676.1"/>
    <property type="molecule type" value="Genomic_DNA"/>
</dbReference>
<organism evidence="2 3">
    <name type="scientific">Stylonychia lemnae</name>
    <name type="common">Ciliate</name>
    <dbReference type="NCBI Taxonomy" id="5949"/>
    <lineage>
        <taxon>Eukaryota</taxon>
        <taxon>Sar</taxon>
        <taxon>Alveolata</taxon>
        <taxon>Ciliophora</taxon>
        <taxon>Intramacronucleata</taxon>
        <taxon>Spirotrichea</taxon>
        <taxon>Stichotrichia</taxon>
        <taxon>Sporadotrichida</taxon>
        <taxon>Oxytrichidae</taxon>
        <taxon>Stylonychinae</taxon>
        <taxon>Stylonychia</taxon>
    </lineage>
</organism>
<protein>
    <submittedName>
        <fullName evidence="2">Uncharacterized protein</fullName>
    </submittedName>
</protein>
<evidence type="ECO:0000313" key="2">
    <source>
        <dbReference type="EMBL" id="CDW89676.1"/>
    </source>
</evidence>
<dbReference type="InParanoid" id="A0A078B625"/>